<gene>
    <name evidence="1" type="ORF">SAMN05421880_13815</name>
</gene>
<protein>
    <recommendedName>
        <fullName evidence="3">Alpha/beta hydrolase</fullName>
    </recommendedName>
</protein>
<evidence type="ECO:0008006" key="3">
    <source>
        <dbReference type="Google" id="ProtNLM"/>
    </source>
</evidence>
<reference evidence="1 2" key="1">
    <citation type="submission" date="2016-10" db="EMBL/GenBank/DDBJ databases">
        <authorList>
            <person name="de Groot N.N."/>
        </authorList>
    </citation>
    <scope>NUCLEOTIDE SEQUENCE [LARGE SCALE GENOMIC DNA]</scope>
    <source>
        <strain evidence="1 2">Nm146</strain>
    </source>
</reference>
<dbReference type="SUPFAM" id="SSF53474">
    <property type="entry name" value="alpha/beta-Hydrolases"/>
    <property type="match status" value="1"/>
</dbReference>
<dbReference type="RefSeq" id="WP_090672088.1">
    <property type="nucleotide sequence ID" value="NZ_FOUF01000038.1"/>
</dbReference>
<sequence>MSIRRAGYRFLLSHFLPAFRKIPVKRQFITSCNENYPILVYEPWETNRRTIIAFSGFSVHGYQDERLAAVSRAFTRLGFRVVTPCIADIDQLLIRPATIDQFAAVIQAIHTDSHLNPTRQSLGIFAPSYSGGVAMLASVRAAIAPRVRAICLLGAFSDFRNVLQFAIEHQEIDEYARYILLRNFLQQSRFHSDEAVELLNIAIQDNGLKRKKPLLPERLQTASITTSQFFRQLMQDTSFRSKLSYQAFEEIDHRENWMDHFNLNGKLANVNFSVSLIHGHGDRVIPSTESVQLHEALHRLGKNSQLTLTRLLDHGDLILDREFVKEVNKLASGFGFFIDSLCIPQLP</sequence>
<evidence type="ECO:0000313" key="1">
    <source>
        <dbReference type="EMBL" id="SFM83490.1"/>
    </source>
</evidence>
<accession>A0A1I4U3T0</accession>
<proteinExistence type="predicted"/>
<dbReference type="InterPro" id="IPR029058">
    <property type="entry name" value="AB_hydrolase_fold"/>
</dbReference>
<name>A0A1I4U3T0_9PROT</name>
<dbReference type="Proteomes" id="UP000199561">
    <property type="component" value="Unassembled WGS sequence"/>
</dbReference>
<dbReference type="AlphaFoldDB" id="A0A1I4U3T0"/>
<evidence type="ECO:0000313" key="2">
    <source>
        <dbReference type="Proteomes" id="UP000199561"/>
    </source>
</evidence>
<dbReference type="STRING" id="52442.SAMN05421880_13815"/>
<dbReference type="EMBL" id="FOUF01000038">
    <property type="protein sequence ID" value="SFM83490.1"/>
    <property type="molecule type" value="Genomic_DNA"/>
</dbReference>
<keyword evidence="2" id="KW-1185">Reference proteome</keyword>
<organism evidence="1 2">
    <name type="scientific">Nitrosomonas nitrosa</name>
    <dbReference type="NCBI Taxonomy" id="52442"/>
    <lineage>
        <taxon>Bacteria</taxon>
        <taxon>Pseudomonadati</taxon>
        <taxon>Pseudomonadota</taxon>
        <taxon>Betaproteobacteria</taxon>
        <taxon>Nitrosomonadales</taxon>
        <taxon>Nitrosomonadaceae</taxon>
        <taxon>Nitrosomonas</taxon>
    </lineage>
</organism>
<dbReference type="Gene3D" id="3.40.50.1820">
    <property type="entry name" value="alpha/beta hydrolase"/>
    <property type="match status" value="1"/>
</dbReference>